<dbReference type="GO" id="GO:0005576">
    <property type="term" value="C:extracellular region"/>
    <property type="evidence" value="ECO:0007669"/>
    <property type="project" value="InterPro"/>
</dbReference>
<dbReference type="PANTHER" id="PTHR43037">
    <property type="entry name" value="UNNAMED PRODUCT-RELATED"/>
    <property type="match status" value="1"/>
</dbReference>
<reference evidence="4" key="1">
    <citation type="submission" date="2016-10" db="EMBL/GenBank/DDBJ databases">
        <authorList>
            <person name="Varghese N."/>
            <person name="Submissions S."/>
        </authorList>
    </citation>
    <scope>NUCLEOTIDE SEQUENCE [LARGE SCALE GENOMIC DNA]</scope>
    <source>
        <strain evidence="4">UNC178MFTsu3.1</strain>
    </source>
</reference>
<sequence length="525" mass="53471">MSMSSTLHKQHPRSKPARAGGIALAFAAMAGAVAPAWAGSWNAGKETIDNHPTWIYTPTSALANGKHALVIALHGCAQTNDDLKSWGNLAAAAENNGAVIAVPGVGSKVWSGNTSAACWDYDGASDASGHIADLVSLTQDLLARGALNIDSRHVYIVGLSSGASVALDVACKAPNLIAGVGALAGPSVGSAQFSATVDQSGILSSNVSNAVSKCNSLAGANGSYFATQIANLAYGEKDRNAESPGCTYLSGSTSCPGQYQLVSKKWDSDNVAMFQQIYGTGTPGSAATVYNGTGETSTATAGGVPRITLTRVYAVGHAWPAGSGQANDASKGGVWMAQSGMNYGDYVIGWLIANNRRADIPSVALNISVAATTIHYSGTVASTDPIQGTQAQLYAWNASGNGYQASGQPVNLSLGAGGSYGGDFSVPNNNWYRITVTATTTANATGSATAADIGVGSPPAQWQCNTVTATNYSHVQNGRAYDNGGYAYAKGSNQRLAGGGGLDNTFYSSTLSQSAQGYWINGSCP</sequence>
<dbReference type="STRING" id="500610.SAMN02799615_00738"/>
<evidence type="ECO:0000313" key="4">
    <source>
        <dbReference type="Proteomes" id="UP000199477"/>
    </source>
</evidence>
<organism evidence="3 4">
    <name type="scientific">Dyella marensis</name>
    <dbReference type="NCBI Taxonomy" id="500610"/>
    <lineage>
        <taxon>Bacteria</taxon>
        <taxon>Pseudomonadati</taxon>
        <taxon>Pseudomonadota</taxon>
        <taxon>Gammaproteobacteria</taxon>
        <taxon>Lysobacterales</taxon>
        <taxon>Rhodanobacteraceae</taxon>
        <taxon>Dyella</taxon>
    </lineage>
</organism>
<dbReference type="Proteomes" id="UP000199477">
    <property type="component" value="Unassembled WGS sequence"/>
</dbReference>
<keyword evidence="4" id="KW-1185">Reference proteome</keyword>
<evidence type="ECO:0000256" key="1">
    <source>
        <dbReference type="ARBA" id="ARBA00022729"/>
    </source>
</evidence>
<dbReference type="SUPFAM" id="SSF53474">
    <property type="entry name" value="alpha/beta-Hydrolases"/>
    <property type="match status" value="2"/>
</dbReference>
<dbReference type="Pfam" id="PF10503">
    <property type="entry name" value="Esterase_PHB"/>
    <property type="match status" value="1"/>
</dbReference>
<dbReference type="PANTHER" id="PTHR43037:SF1">
    <property type="entry name" value="BLL1128 PROTEIN"/>
    <property type="match status" value="1"/>
</dbReference>
<keyword evidence="2" id="KW-0378">Hydrolase</keyword>
<dbReference type="InterPro" id="IPR010126">
    <property type="entry name" value="Esterase_phb"/>
</dbReference>
<dbReference type="InterPro" id="IPR029058">
    <property type="entry name" value="AB_hydrolase_fold"/>
</dbReference>
<protein>
    <submittedName>
        <fullName evidence="3">Esterase PHB depolymerase</fullName>
    </submittedName>
</protein>
<keyword evidence="1" id="KW-0732">Signal</keyword>
<evidence type="ECO:0000313" key="3">
    <source>
        <dbReference type="EMBL" id="SFE31828.1"/>
    </source>
</evidence>
<dbReference type="Gene3D" id="3.40.50.1820">
    <property type="entry name" value="alpha/beta hydrolase"/>
    <property type="match status" value="1"/>
</dbReference>
<evidence type="ECO:0000256" key="2">
    <source>
        <dbReference type="ARBA" id="ARBA00022801"/>
    </source>
</evidence>
<dbReference type="GO" id="GO:0016787">
    <property type="term" value="F:hydrolase activity"/>
    <property type="evidence" value="ECO:0007669"/>
    <property type="project" value="UniProtKB-KW"/>
</dbReference>
<name>A0A1I1ZKD7_9GAMM</name>
<dbReference type="InterPro" id="IPR050955">
    <property type="entry name" value="Plant_Biomass_Hydrol_Est"/>
</dbReference>
<accession>A0A1I1ZKD7</accession>
<gene>
    <name evidence="3" type="ORF">SAMN02799615_00738</name>
</gene>
<proteinExistence type="predicted"/>
<dbReference type="EMBL" id="FONH01000002">
    <property type="protein sequence ID" value="SFE31828.1"/>
    <property type="molecule type" value="Genomic_DNA"/>
</dbReference>
<dbReference type="AlphaFoldDB" id="A0A1I1ZKD7"/>